<comment type="caution">
    <text evidence="3">The sequence shown here is derived from an EMBL/GenBank/DDBJ whole genome shotgun (WGS) entry which is preliminary data.</text>
</comment>
<feature type="domain" description="Hemerythrin-like" evidence="2">
    <location>
        <begin position="22"/>
        <end position="147"/>
    </location>
</feature>
<organism evidence="3 4">
    <name type="scientific">Vogesella oryzagri</name>
    <dbReference type="NCBI Taxonomy" id="3160864"/>
    <lineage>
        <taxon>Bacteria</taxon>
        <taxon>Pseudomonadati</taxon>
        <taxon>Pseudomonadota</taxon>
        <taxon>Betaproteobacteria</taxon>
        <taxon>Neisseriales</taxon>
        <taxon>Chromobacteriaceae</taxon>
        <taxon>Vogesella</taxon>
    </lineage>
</organism>
<proteinExistence type="predicted"/>
<reference evidence="3" key="1">
    <citation type="submission" date="2024-06" db="EMBL/GenBank/DDBJ databases">
        <title>Genome sequence of Vogesella sp. MAHUQ-64.</title>
        <authorList>
            <person name="Huq M.A."/>
        </authorList>
    </citation>
    <scope>NUCLEOTIDE SEQUENCE</scope>
    <source>
        <strain evidence="3">MAHUQ-64</strain>
    </source>
</reference>
<evidence type="ECO:0000259" key="2">
    <source>
        <dbReference type="Pfam" id="PF01814"/>
    </source>
</evidence>
<sequence length="234" mass="26037">MASITEFAPQSTQTATRFNLYQAVHKGLRAMLADLLLNVGRSDGHNAEDSARRLAQLQQVLQLCRCHLQHEEQHLHRAMEARAPGSSADRDAEHQHHLAEIAALQQQATALAALPAQAQPTAWQLLYGRLSLFVADNFVHMLQEEQANMAVLWAHYSDAELIELHDVLVAGIAPEEMAHWFRWIVPHIAHGERVAMFAGMRQGMPPDIFAQTLAQAGSLLPTQDWCQLQQALAA</sequence>
<name>A0ABV1M707_9NEIS</name>
<dbReference type="Gene3D" id="1.20.120.520">
    <property type="entry name" value="nmb1532 protein domain like"/>
    <property type="match status" value="1"/>
</dbReference>
<evidence type="ECO:0000313" key="3">
    <source>
        <dbReference type="EMBL" id="MEQ6291801.1"/>
    </source>
</evidence>
<feature type="region of interest" description="Disordered" evidence="1">
    <location>
        <begin position="75"/>
        <end position="95"/>
    </location>
</feature>
<evidence type="ECO:0000256" key="1">
    <source>
        <dbReference type="SAM" id="MobiDB-lite"/>
    </source>
</evidence>
<dbReference type="RefSeq" id="WP_349589156.1">
    <property type="nucleotide sequence ID" value="NZ_JBEFLD010000007.1"/>
</dbReference>
<evidence type="ECO:0000313" key="4">
    <source>
        <dbReference type="Proteomes" id="UP001433638"/>
    </source>
</evidence>
<dbReference type="Proteomes" id="UP001433638">
    <property type="component" value="Unassembled WGS sequence"/>
</dbReference>
<accession>A0ABV1M707</accession>
<keyword evidence="4" id="KW-1185">Reference proteome</keyword>
<gene>
    <name evidence="3" type="ORF">ABNW52_14375</name>
</gene>
<dbReference type="EMBL" id="JBEFLD010000007">
    <property type="protein sequence ID" value="MEQ6291801.1"/>
    <property type="molecule type" value="Genomic_DNA"/>
</dbReference>
<dbReference type="Pfam" id="PF01814">
    <property type="entry name" value="Hemerythrin"/>
    <property type="match status" value="1"/>
</dbReference>
<protein>
    <submittedName>
        <fullName evidence="3">Hemerythrin domain-containing protein</fullName>
    </submittedName>
</protein>
<dbReference type="InterPro" id="IPR012312">
    <property type="entry name" value="Hemerythrin-like"/>
</dbReference>